<dbReference type="AlphaFoldDB" id="A0A9P1DZD2"/>
<accession>A0A9P1DZD2</accession>
<feature type="compositionally biased region" description="Basic residues" evidence="1">
    <location>
        <begin position="109"/>
        <end position="120"/>
    </location>
</feature>
<feature type="compositionally biased region" description="Polar residues" evidence="1">
    <location>
        <begin position="9"/>
        <end position="30"/>
    </location>
</feature>
<evidence type="ECO:0000313" key="3">
    <source>
        <dbReference type="Proteomes" id="UP001152484"/>
    </source>
</evidence>
<comment type="caution">
    <text evidence="2">The sequence shown here is derived from an EMBL/GenBank/DDBJ whole genome shotgun (WGS) entry which is preliminary data.</text>
</comment>
<evidence type="ECO:0000256" key="1">
    <source>
        <dbReference type="SAM" id="MobiDB-lite"/>
    </source>
</evidence>
<protein>
    <submittedName>
        <fullName evidence="2">Uncharacterized protein</fullName>
    </submittedName>
</protein>
<feature type="compositionally biased region" description="Polar residues" evidence="1">
    <location>
        <begin position="42"/>
        <end position="63"/>
    </location>
</feature>
<gene>
    <name evidence="2" type="ORF">CEURO_LOCUS2920</name>
</gene>
<reference evidence="2" key="1">
    <citation type="submission" date="2022-07" db="EMBL/GenBank/DDBJ databases">
        <authorList>
            <person name="Macas J."/>
            <person name="Novak P."/>
            <person name="Neumann P."/>
        </authorList>
    </citation>
    <scope>NUCLEOTIDE SEQUENCE</scope>
</reference>
<feature type="compositionally biased region" description="Basic and acidic residues" evidence="1">
    <location>
        <begin position="72"/>
        <end position="81"/>
    </location>
</feature>
<organism evidence="2 3">
    <name type="scientific">Cuscuta europaea</name>
    <name type="common">European dodder</name>
    <dbReference type="NCBI Taxonomy" id="41803"/>
    <lineage>
        <taxon>Eukaryota</taxon>
        <taxon>Viridiplantae</taxon>
        <taxon>Streptophyta</taxon>
        <taxon>Embryophyta</taxon>
        <taxon>Tracheophyta</taxon>
        <taxon>Spermatophyta</taxon>
        <taxon>Magnoliopsida</taxon>
        <taxon>eudicotyledons</taxon>
        <taxon>Gunneridae</taxon>
        <taxon>Pentapetalae</taxon>
        <taxon>asterids</taxon>
        <taxon>lamiids</taxon>
        <taxon>Solanales</taxon>
        <taxon>Convolvulaceae</taxon>
        <taxon>Cuscuteae</taxon>
        <taxon>Cuscuta</taxon>
        <taxon>Cuscuta subgen. Cuscuta</taxon>
    </lineage>
</organism>
<evidence type="ECO:0000313" key="2">
    <source>
        <dbReference type="EMBL" id="CAH9068720.1"/>
    </source>
</evidence>
<keyword evidence="3" id="KW-1185">Reference proteome</keyword>
<dbReference type="EMBL" id="CAMAPE010000005">
    <property type="protein sequence ID" value="CAH9068720.1"/>
    <property type="molecule type" value="Genomic_DNA"/>
</dbReference>
<sequence length="120" mass="12916">MPFLAQTAAVDSTGSQLQFGRNSQSSSQLRPDNRGRRHIGQIGSSSKIGDNSSGTGPSSTALSPFTIGAELGSRRPERDPRPSVIFGHHRPRMADPSASTSQLYQNSKQRTRRRAVPPSS</sequence>
<proteinExistence type="predicted"/>
<name>A0A9P1DZD2_CUSEU</name>
<feature type="compositionally biased region" description="Polar residues" evidence="1">
    <location>
        <begin position="97"/>
        <end position="108"/>
    </location>
</feature>
<feature type="region of interest" description="Disordered" evidence="1">
    <location>
        <begin position="1"/>
        <end position="120"/>
    </location>
</feature>
<dbReference type="Proteomes" id="UP001152484">
    <property type="component" value="Unassembled WGS sequence"/>
</dbReference>